<comment type="similarity">
    <text evidence="1">Belongs to the transglycosylase Slt family.</text>
</comment>
<protein>
    <submittedName>
        <fullName evidence="5">Transglycosylase SLT domain-containing protein</fullName>
    </submittedName>
</protein>
<dbReference type="PANTHER" id="PTHR37423:SF2">
    <property type="entry name" value="MEMBRANE-BOUND LYTIC MUREIN TRANSGLYCOSYLASE C"/>
    <property type="match status" value="1"/>
</dbReference>
<comment type="similarity">
    <text evidence="2">Belongs to the virb1 family.</text>
</comment>
<feature type="region of interest" description="Disordered" evidence="3">
    <location>
        <begin position="1"/>
        <end position="20"/>
    </location>
</feature>
<evidence type="ECO:0000256" key="3">
    <source>
        <dbReference type="SAM" id="MobiDB-lite"/>
    </source>
</evidence>
<dbReference type="InterPro" id="IPR023346">
    <property type="entry name" value="Lysozyme-like_dom_sf"/>
</dbReference>
<dbReference type="InterPro" id="IPR008258">
    <property type="entry name" value="Transglycosylase_SLT_dom_1"/>
</dbReference>
<evidence type="ECO:0000256" key="2">
    <source>
        <dbReference type="ARBA" id="ARBA00009387"/>
    </source>
</evidence>
<proteinExistence type="inferred from homology"/>
<dbReference type="SUPFAM" id="SSF53955">
    <property type="entry name" value="Lysozyme-like"/>
    <property type="match status" value="1"/>
</dbReference>
<evidence type="ECO:0000313" key="6">
    <source>
        <dbReference type="Proteomes" id="UP001169006"/>
    </source>
</evidence>
<evidence type="ECO:0000313" key="5">
    <source>
        <dbReference type="EMBL" id="MDO1584512.1"/>
    </source>
</evidence>
<name>A0ABT8T3N8_9HYPH</name>
<reference evidence="5" key="1">
    <citation type="journal article" date="2015" name="Int. J. Syst. Evol. Microbiol.">
        <title>Rhizobium oryzicola sp. nov., potential plant-growth-promoting endophytic bacteria isolated from rice roots.</title>
        <authorList>
            <person name="Zhang X.X."/>
            <person name="Gao J.S."/>
            <person name="Cao Y.H."/>
            <person name="Sheirdil R.A."/>
            <person name="Wang X.C."/>
            <person name="Zhang L."/>
        </authorList>
    </citation>
    <scope>NUCLEOTIDE SEQUENCE</scope>
    <source>
        <strain evidence="5">05753</strain>
    </source>
</reference>
<dbReference type="Gene3D" id="1.10.530.10">
    <property type="match status" value="1"/>
</dbReference>
<dbReference type="RefSeq" id="WP_302078748.1">
    <property type="nucleotide sequence ID" value="NZ_JAUKWQ010000008.1"/>
</dbReference>
<sequence>MASTDASKHTQPTQVATAAAGPTIEAANQLASTQAAGKTGRIVAGAGTPVVATAPAQVGPVAVPAGMTTTVAEKGDRIHVVALPTGRSALTAQNDAVIASLAAKQQQTQPLGLANAAQPTPGLQAINVATANQAMLKPTLDAVGAPAPISKPGQPQQMITAMPQIQAFPAEVTASYTAIPTPRPKTAQSPAPTSSMLAYAGSTQPVTALSNDFFPPAPGAPIPETAQVSTPELNKLIKRYSGMYGVPEALVHRVVHRESKYNPRAYNKRGFFGLMQIKYSTARAMGYQGTPQGLLDPETNLKYAIKYLRGAWLVAENDTNNAISLYARGYYYDAKRKDMLQQISDH</sequence>
<keyword evidence="6" id="KW-1185">Reference proteome</keyword>
<evidence type="ECO:0000259" key="4">
    <source>
        <dbReference type="Pfam" id="PF01464"/>
    </source>
</evidence>
<reference evidence="5" key="2">
    <citation type="submission" date="2023-07" db="EMBL/GenBank/DDBJ databases">
        <authorList>
            <person name="Sun H."/>
        </authorList>
    </citation>
    <scope>NUCLEOTIDE SEQUENCE</scope>
    <source>
        <strain evidence="5">05753</strain>
    </source>
</reference>
<comment type="caution">
    <text evidence="5">The sequence shown here is derived from an EMBL/GenBank/DDBJ whole genome shotgun (WGS) entry which is preliminary data.</text>
</comment>
<accession>A0ABT8T3N8</accession>
<dbReference type="Proteomes" id="UP001169006">
    <property type="component" value="Unassembled WGS sequence"/>
</dbReference>
<dbReference type="PANTHER" id="PTHR37423">
    <property type="entry name" value="SOLUBLE LYTIC MUREIN TRANSGLYCOSYLASE-RELATED"/>
    <property type="match status" value="1"/>
</dbReference>
<dbReference type="Pfam" id="PF01464">
    <property type="entry name" value="SLT"/>
    <property type="match status" value="1"/>
</dbReference>
<evidence type="ECO:0000256" key="1">
    <source>
        <dbReference type="ARBA" id="ARBA00007734"/>
    </source>
</evidence>
<dbReference type="EMBL" id="JAUKWQ010000008">
    <property type="protein sequence ID" value="MDO1584512.1"/>
    <property type="molecule type" value="Genomic_DNA"/>
</dbReference>
<gene>
    <name evidence="5" type="ORF">Q2T52_20695</name>
</gene>
<feature type="compositionally biased region" description="Polar residues" evidence="3">
    <location>
        <begin position="1"/>
        <end position="15"/>
    </location>
</feature>
<organism evidence="5 6">
    <name type="scientific">Rhizobium oryzicola</name>
    <dbReference type="NCBI Taxonomy" id="1232668"/>
    <lineage>
        <taxon>Bacteria</taxon>
        <taxon>Pseudomonadati</taxon>
        <taxon>Pseudomonadota</taxon>
        <taxon>Alphaproteobacteria</taxon>
        <taxon>Hyphomicrobiales</taxon>
        <taxon>Rhizobiaceae</taxon>
        <taxon>Rhizobium/Agrobacterium group</taxon>
        <taxon>Rhizobium</taxon>
    </lineage>
</organism>
<feature type="domain" description="Transglycosylase SLT" evidence="4">
    <location>
        <begin position="236"/>
        <end position="330"/>
    </location>
</feature>